<comment type="caution">
    <text evidence="2">The sequence shown here is derived from an EMBL/GenBank/DDBJ whole genome shotgun (WGS) entry which is preliminary data.</text>
</comment>
<proteinExistence type="predicted"/>
<dbReference type="InterPro" id="IPR018728">
    <property type="entry name" value="DUF2268"/>
</dbReference>
<dbReference type="OrthoDB" id="2449457at2"/>
<dbReference type="RefSeq" id="WP_061521808.1">
    <property type="nucleotide sequence ID" value="NZ_JARLZY010000001.1"/>
</dbReference>
<reference evidence="3" key="1">
    <citation type="submission" date="2016-02" db="EMBL/GenBank/DDBJ databases">
        <authorList>
            <person name="Dunlap C."/>
        </authorList>
    </citation>
    <scope>NUCLEOTIDE SEQUENCE [LARGE SCALE GENOMIC DNA]</scope>
    <source>
        <strain evidence="3">NRRL B-41092</strain>
    </source>
</reference>
<dbReference type="AlphaFoldDB" id="A0A150F8Z3"/>
<gene>
    <name evidence="2" type="ORF">AXI58_16190</name>
</gene>
<accession>A0A150F8Z3</accession>
<dbReference type="EMBL" id="LSBA01000016">
    <property type="protein sequence ID" value="KXZ18889.1"/>
    <property type="molecule type" value="Genomic_DNA"/>
</dbReference>
<evidence type="ECO:0000313" key="3">
    <source>
        <dbReference type="Proteomes" id="UP000075430"/>
    </source>
</evidence>
<dbReference type="Proteomes" id="UP000075430">
    <property type="component" value="Unassembled WGS sequence"/>
</dbReference>
<dbReference type="STRING" id="1793963.AXI58_16190"/>
<feature type="domain" description="DUF2268" evidence="1">
    <location>
        <begin position="67"/>
        <end position="257"/>
    </location>
</feature>
<evidence type="ECO:0000313" key="2">
    <source>
        <dbReference type="EMBL" id="KXZ18889.1"/>
    </source>
</evidence>
<protein>
    <recommendedName>
        <fullName evidence="1">DUF2268 domain-containing protein</fullName>
    </recommendedName>
</protein>
<keyword evidence="3" id="KW-1185">Reference proteome</keyword>
<name>A0A150F8Z3_9BACI</name>
<organism evidence="2 3">
    <name type="scientific">Bacillus nakamurai</name>
    <dbReference type="NCBI Taxonomy" id="1793963"/>
    <lineage>
        <taxon>Bacteria</taxon>
        <taxon>Bacillati</taxon>
        <taxon>Bacillota</taxon>
        <taxon>Bacilli</taxon>
        <taxon>Bacillales</taxon>
        <taxon>Bacillaceae</taxon>
        <taxon>Bacillus</taxon>
    </lineage>
</organism>
<evidence type="ECO:0000259" key="1">
    <source>
        <dbReference type="Pfam" id="PF10026"/>
    </source>
</evidence>
<sequence length="261" mass="30130">MSVKLTYQWMKKAASIDDLAEHILPLFSGAKKKEWRPILGTLQNHGMFRNMKDGLFTINQLKEKGCFSHIQKEESYLKEKWSGPDVPIIVLPVDERNRRIRMEFGSKSGLAFRDKMFLFLSSDSSNSAVSAIMTHEYNHVCRLEHVTKDEKDDTLLDIIMMEGLAEYAVYERFGSSLTGEWTSYYTPEQLQILFEKRIKPNLRLTRDSRQFSQLLYGKGYVPTMLGYAVGFNIVKKYLTVNKKTVEEALSIPSKTFLEATL</sequence>
<dbReference type="Pfam" id="PF10026">
    <property type="entry name" value="DUF2268"/>
    <property type="match status" value="1"/>
</dbReference>